<keyword evidence="3" id="KW-1185">Reference proteome</keyword>
<dbReference type="AlphaFoldDB" id="G2PHP3"/>
<dbReference type="KEGG" id="svl:Strvi_0068"/>
<dbReference type="EMBL" id="CP002996">
    <property type="protein sequence ID" value="AEM88844.1"/>
    <property type="molecule type" value="Genomic_DNA"/>
</dbReference>
<protein>
    <submittedName>
        <fullName evidence="2">Uncharacterized protein</fullName>
    </submittedName>
</protein>
<proteinExistence type="predicted"/>
<geneLocation type="plasmid" evidence="2 3">
    <name>pSTRVI02</name>
</geneLocation>
<dbReference type="RefSeq" id="WP_014043779.1">
    <property type="nucleotide sequence ID" value="NC_015952.1"/>
</dbReference>
<reference evidence="2" key="1">
    <citation type="submission" date="2011-08" db="EMBL/GenBank/DDBJ databases">
        <title>Complete sequence of plasmid 2 of Streptomyces violaceusniger Tu 4113.</title>
        <authorList>
            <consortium name="US DOE Joint Genome Institute"/>
            <person name="Lucas S."/>
            <person name="Han J."/>
            <person name="Lapidus A."/>
            <person name="Cheng J.-F."/>
            <person name="Goodwin L."/>
            <person name="Pitluck S."/>
            <person name="Peters L."/>
            <person name="Ivanova N."/>
            <person name="Daligault H."/>
            <person name="Detter J.C."/>
            <person name="Han C."/>
            <person name="Tapia R."/>
            <person name="Land M."/>
            <person name="Hauser L."/>
            <person name="Kyrpides N."/>
            <person name="Ivanova N."/>
            <person name="Pagani I."/>
            <person name="Hagen A."/>
            <person name="Katz L."/>
            <person name="Fiedler H.-P."/>
            <person name="Keasling J."/>
            <person name="Fortman J."/>
            <person name="Woyke T."/>
        </authorList>
    </citation>
    <scope>NUCLEOTIDE SEQUENCE [LARGE SCALE GENOMIC DNA]</scope>
    <source>
        <strain evidence="2">Tu 4113</strain>
        <plasmid evidence="2">pSTRVI02</plasmid>
    </source>
</reference>
<evidence type="ECO:0000256" key="1">
    <source>
        <dbReference type="SAM" id="MobiDB-lite"/>
    </source>
</evidence>
<dbReference type="Proteomes" id="UP000008703">
    <property type="component" value="Plasmid pSTRVI02"/>
</dbReference>
<name>G2PHP3_STRV4</name>
<sequence length="197" mass="20898">MGVSLAKTAPASAPVSRSVSLEKFTPGRLALAEAVAEHGAGVKFVAVRHVVGWSCLDVSAEVLYGGAGLLITGGLSGAQYANAWAVIDGMMSRGIGHFAVVTQSPSDALTIVRYVVREGRVYSAADWVEEQYGPAEGETLTGAGLQAYEAASLDRWEKDSAHLHHVAKILEDRREERRQMRERAAARLASATQAPPA</sequence>
<evidence type="ECO:0000313" key="3">
    <source>
        <dbReference type="Proteomes" id="UP000008703"/>
    </source>
</evidence>
<keyword evidence="2" id="KW-0614">Plasmid</keyword>
<dbReference type="HOGENOM" id="CLU_1383539_0_0_11"/>
<organism evidence="2 3">
    <name type="scientific">Streptomyces violaceusniger (strain Tu 4113)</name>
    <dbReference type="NCBI Taxonomy" id="653045"/>
    <lineage>
        <taxon>Bacteria</taxon>
        <taxon>Bacillati</taxon>
        <taxon>Actinomycetota</taxon>
        <taxon>Actinomycetes</taxon>
        <taxon>Kitasatosporales</taxon>
        <taxon>Streptomycetaceae</taxon>
        <taxon>Streptomyces</taxon>
        <taxon>Streptomyces violaceusniger group</taxon>
    </lineage>
</organism>
<feature type="compositionally biased region" description="Basic and acidic residues" evidence="1">
    <location>
        <begin position="174"/>
        <end position="185"/>
    </location>
</feature>
<accession>G2PHP3</accession>
<feature type="compositionally biased region" description="Low complexity" evidence="1">
    <location>
        <begin position="186"/>
        <end position="197"/>
    </location>
</feature>
<gene>
    <name evidence="2" type="ORF">Strvi_0068</name>
</gene>
<evidence type="ECO:0000313" key="2">
    <source>
        <dbReference type="EMBL" id="AEM88844.1"/>
    </source>
</evidence>
<feature type="region of interest" description="Disordered" evidence="1">
    <location>
        <begin position="174"/>
        <end position="197"/>
    </location>
</feature>